<proteinExistence type="predicted"/>
<accession>A0ABP7G395</accession>
<feature type="region of interest" description="Disordered" evidence="1">
    <location>
        <begin position="1"/>
        <end position="21"/>
    </location>
</feature>
<dbReference type="RefSeq" id="WP_344973879.1">
    <property type="nucleotide sequence ID" value="NZ_BAABDD010000020.1"/>
</dbReference>
<dbReference type="Proteomes" id="UP001500908">
    <property type="component" value="Unassembled WGS sequence"/>
</dbReference>
<evidence type="ECO:0000256" key="1">
    <source>
        <dbReference type="SAM" id="MobiDB-lite"/>
    </source>
</evidence>
<comment type="caution">
    <text evidence="2">The sequence shown here is derived from an EMBL/GenBank/DDBJ whole genome shotgun (WGS) entry which is preliminary data.</text>
</comment>
<protein>
    <submittedName>
        <fullName evidence="2">Uncharacterized protein</fullName>
    </submittedName>
</protein>
<name>A0ABP7G395_9ACTN</name>
<organism evidence="2 3">
    <name type="scientific">Salinactinospora qingdaonensis</name>
    <dbReference type="NCBI Taxonomy" id="702744"/>
    <lineage>
        <taxon>Bacteria</taxon>
        <taxon>Bacillati</taxon>
        <taxon>Actinomycetota</taxon>
        <taxon>Actinomycetes</taxon>
        <taxon>Streptosporangiales</taxon>
        <taxon>Nocardiopsidaceae</taxon>
        <taxon>Salinactinospora</taxon>
    </lineage>
</organism>
<keyword evidence="3" id="KW-1185">Reference proteome</keyword>
<feature type="region of interest" description="Disordered" evidence="1">
    <location>
        <begin position="87"/>
        <end position="138"/>
    </location>
</feature>
<evidence type="ECO:0000313" key="2">
    <source>
        <dbReference type="EMBL" id="GAA3755179.1"/>
    </source>
</evidence>
<dbReference type="EMBL" id="BAABDD010000020">
    <property type="protein sequence ID" value="GAA3755179.1"/>
    <property type="molecule type" value="Genomic_DNA"/>
</dbReference>
<reference evidence="3" key="1">
    <citation type="journal article" date="2019" name="Int. J. Syst. Evol. Microbiol.">
        <title>The Global Catalogue of Microorganisms (GCM) 10K type strain sequencing project: providing services to taxonomists for standard genome sequencing and annotation.</title>
        <authorList>
            <consortium name="The Broad Institute Genomics Platform"/>
            <consortium name="The Broad Institute Genome Sequencing Center for Infectious Disease"/>
            <person name="Wu L."/>
            <person name="Ma J."/>
        </authorList>
    </citation>
    <scope>NUCLEOTIDE SEQUENCE [LARGE SCALE GENOMIC DNA]</scope>
    <source>
        <strain evidence="3">JCM 17137</strain>
    </source>
</reference>
<gene>
    <name evidence="2" type="ORF">GCM10022402_37310</name>
</gene>
<evidence type="ECO:0000313" key="3">
    <source>
        <dbReference type="Proteomes" id="UP001500908"/>
    </source>
</evidence>
<feature type="compositionally biased region" description="Pro residues" evidence="1">
    <location>
        <begin position="122"/>
        <end position="138"/>
    </location>
</feature>
<sequence length="138" mass="15378">MAVTVTEEASPQPLPETRLSDLPVKLRPTARRYGYLWQIRHHPERRMAPYSARPRCGEGRTIHTDTVSMLERVLAMVERRLDEMDADDCDCPDECACPEAPEESELLEAADSTGESPERPDSPPAAPAEPTETPQPTP</sequence>